<dbReference type="NCBIfam" id="TIGR00030">
    <property type="entry name" value="S21p"/>
    <property type="match status" value="1"/>
</dbReference>
<keyword evidence="9" id="KW-1185">Reference proteome</keyword>
<feature type="region of interest" description="Disordered" evidence="7">
    <location>
        <begin position="33"/>
        <end position="60"/>
    </location>
</feature>
<dbReference type="PRINTS" id="PR00976">
    <property type="entry name" value="RIBOSOMALS21"/>
</dbReference>
<sequence length="60" mass="7153">MSEVKVRENETLESALKRFKRSCAKAGVLSEVRKREHYEKPSVKRKKKSEAARRRKTKHR</sequence>
<dbReference type="GO" id="GO:0005840">
    <property type="term" value="C:ribosome"/>
    <property type="evidence" value="ECO:0007669"/>
    <property type="project" value="UniProtKB-KW"/>
</dbReference>
<comment type="similarity">
    <text evidence="1 5 6">Belongs to the bacterial ribosomal protein bS21 family.</text>
</comment>
<name>A0ABT4DF17_9CLOT</name>
<comment type="caution">
    <text evidence="8">The sequence shown here is derived from an EMBL/GenBank/DDBJ whole genome shotgun (WGS) entry which is preliminary data.</text>
</comment>
<dbReference type="PANTHER" id="PTHR21109">
    <property type="entry name" value="MITOCHONDRIAL 28S RIBOSOMAL PROTEIN S21"/>
    <property type="match status" value="1"/>
</dbReference>
<feature type="compositionally biased region" description="Basic and acidic residues" evidence="7">
    <location>
        <begin position="33"/>
        <end position="42"/>
    </location>
</feature>
<dbReference type="PROSITE" id="PS01181">
    <property type="entry name" value="RIBOSOMAL_S21"/>
    <property type="match status" value="1"/>
</dbReference>
<evidence type="ECO:0000256" key="5">
    <source>
        <dbReference type="HAMAP-Rule" id="MF_00358"/>
    </source>
</evidence>
<feature type="compositionally biased region" description="Basic residues" evidence="7">
    <location>
        <begin position="43"/>
        <end position="60"/>
    </location>
</feature>
<dbReference type="InterPro" id="IPR001911">
    <property type="entry name" value="Ribosomal_bS21"/>
</dbReference>
<reference evidence="8" key="1">
    <citation type="submission" date="2022-12" db="EMBL/GenBank/DDBJ databases">
        <title>Clostridium sp. nov., isolated from industrial wastewater.</title>
        <authorList>
            <person name="Jiayan W."/>
        </authorList>
    </citation>
    <scope>NUCLEOTIDE SEQUENCE</scope>
    <source>
        <strain evidence="8">ZC22-4</strain>
    </source>
</reference>
<protein>
    <recommendedName>
        <fullName evidence="4 5">Small ribosomal subunit protein bS21</fullName>
    </recommendedName>
</protein>
<evidence type="ECO:0000313" key="9">
    <source>
        <dbReference type="Proteomes" id="UP001144612"/>
    </source>
</evidence>
<keyword evidence="2 5" id="KW-0689">Ribosomal protein</keyword>
<evidence type="ECO:0000256" key="3">
    <source>
        <dbReference type="ARBA" id="ARBA00023274"/>
    </source>
</evidence>
<proteinExistence type="inferred from homology"/>
<dbReference type="Proteomes" id="UP001144612">
    <property type="component" value="Unassembled WGS sequence"/>
</dbReference>
<dbReference type="InterPro" id="IPR038380">
    <property type="entry name" value="Ribosomal_bS21_sf"/>
</dbReference>
<organism evidence="8 9">
    <name type="scientific">Clostridium brassicae</name>
    <dbReference type="NCBI Taxonomy" id="2999072"/>
    <lineage>
        <taxon>Bacteria</taxon>
        <taxon>Bacillati</taxon>
        <taxon>Bacillota</taxon>
        <taxon>Clostridia</taxon>
        <taxon>Eubacteriales</taxon>
        <taxon>Clostridiaceae</taxon>
        <taxon>Clostridium</taxon>
    </lineage>
</organism>
<dbReference type="HAMAP" id="MF_00358">
    <property type="entry name" value="Ribosomal_bS21"/>
    <property type="match status" value="1"/>
</dbReference>
<dbReference type="InterPro" id="IPR018278">
    <property type="entry name" value="Ribosomal_bS21_CS"/>
</dbReference>
<dbReference type="Pfam" id="PF01165">
    <property type="entry name" value="Ribosomal_S21"/>
    <property type="match status" value="1"/>
</dbReference>
<dbReference type="RefSeq" id="WP_268062136.1">
    <property type="nucleotide sequence ID" value="NZ_JAPQFJ010000015.1"/>
</dbReference>
<dbReference type="EMBL" id="JAPQFJ010000015">
    <property type="protein sequence ID" value="MCY6959701.1"/>
    <property type="molecule type" value="Genomic_DNA"/>
</dbReference>
<evidence type="ECO:0000256" key="2">
    <source>
        <dbReference type="ARBA" id="ARBA00022980"/>
    </source>
</evidence>
<gene>
    <name evidence="5 8" type="primary">rpsU</name>
    <name evidence="8" type="ORF">OW729_13865</name>
</gene>
<keyword evidence="3 5" id="KW-0687">Ribonucleoprotein</keyword>
<evidence type="ECO:0000256" key="4">
    <source>
        <dbReference type="ARBA" id="ARBA00035135"/>
    </source>
</evidence>
<dbReference type="Gene3D" id="1.20.5.1150">
    <property type="entry name" value="Ribosomal protein S8"/>
    <property type="match status" value="1"/>
</dbReference>
<accession>A0ABT4DF17</accession>
<evidence type="ECO:0000256" key="1">
    <source>
        <dbReference type="ARBA" id="ARBA00006640"/>
    </source>
</evidence>
<evidence type="ECO:0000313" key="8">
    <source>
        <dbReference type="EMBL" id="MCY6959701.1"/>
    </source>
</evidence>
<evidence type="ECO:0000256" key="6">
    <source>
        <dbReference type="RuleBase" id="RU000667"/>
    </source>
</evidence>
<dbReference type="PANTHER" id="PTHR21109:SF22">
    <property type="entry name" value="SMALL RIBOSOMAL SUBUNIT PROTEIN BS21"/>
    <property type="match status" value="1"/>
</dbReference>
<evidence type="ECO:0000256" key="7">
    <source>
        <dbReference type="SAM" id="MobiDB-lite"/>
    </source>
</evidence>